<dbReference type="EMBL" id="BQNB010012161">
    <property type="protein sequence ID" value="GJS99991.1"/>
    <property type="molecule type" value="Genomic_DNA"/>
</dbReference>
<reference evidence="2" key="2">
    <citation type="submission" date="2022-01" db="EMBL/GenBank/DDBJ databases">
        <authorList>
            <person name="Yamashiro T."/>
            <person name="Shiraishi A."/>
            <person name="Satake H."/>
            <person name="Nakayama K."/>
        </authorList>
    </citation>
    <scope>NUCLEOTIDE SEQUENCE</scope>
</reference>
<accession>A0ABQ5AEG4</accession>
<dbReference type="Proteomes" id="UP001151760">
    <property type="component" value="Unassembled WGS sequence"/>
</dbReference>
<gene>
    <name evidence="2" type="ORF">Tco_0821161</name>
</gene>
<evidence type="ECO:0000313" key="2">
    <source>
        <dbReference type="EMBL" id="GJS99991.1"/>
    </source>
</evidence>
<proteinExistence type="predicted"/>
<organism evidence="2 3">
    <name type="scientific">Tanacetum coccineum</name>
    <dbReference type="NCBI Taxonomy" id="301880"/>
    <lineage>
        <taxon>Eukaryota</taxon>
        <taxon>Viridiplantae</taxon>
        <taxon>Streptophyta</taxon>
        <taxon>Embryophyta</taxon>
        <taxon>Tracheophyta</taxon>
        <taxon>Spermatophyta</taxon>
        <taxon>Magnoliopsida</taxon>
        <taxon>eudicotyledons</taxon>
        <taxon>Gunneridae</taxon>
        <taxon>Pentapetalae</taxon>
        <taxon>asterids</taxon>
        <taxon>campanulids</taxon>
        <taxon>Asterales</taxon>
        <taxon>Asteraceae</taxon>
        <taxon>Asteroideae</taxon>
        <taxon>Anthemideae</taxon>
        <taxon>Anthemidinae</taxon>
        <taxon>Tanacetum</taxon>
    </lineage>
</organism>
<feature type="chain" id="PRO_5045323246" description="Secreted protein" evidence="1">
    <location>
        <begin position="26"/>
        <end position="196"/>
    </location>
</feature>
<evidence type="ECO:0000313" key="3">
    <source>
        <dbReference type="Proteomes" id="UP001151760"/>
    </source>
</evidence>
<protein>
    <recommendedName>
        <fullName evidence="4">Secreted protein</fullName>
    </recommendedName>
</protein>
<evidence type="ECO:0008006" key="4">
    <source>
        <dbReference type="Google" id="ProtNLM"/>
    </source>
</evidence>
<keyword evidence="3" id="KW-1185">Reference proteome</keyword>
<name>A0ABQ5AEG4_9ASTR</name>
<reference evidence="2" key="1">
    <citation type="journal article" date="2022" name="Int. J. Mol. Sci.">
        <title>Draft Genome of Tanacetum Coccineum: Genomic Comparison of Closely Related Tanacetum-Family Plants.</title>
        <authorList>
            <person name="Yamashiro T."/>
            <person name="Shiraishi A."/>
            <person name="Nakayama K."/>
            <person name="Satake H."/>
        </authorList>
    </citation>
    <scope>NUCLEOTIDE SEQUENCE</scope>
</reference>
<sequence length="196" mass="21846">MLRVRLGPSLSLRFLLLLGVPDSECREASSKLRRAFTALSFSCCTFSWCTFSAMMVNLMYSMSQYFEELRQWRDESCGACSFPSVFLTDAGTVGEGPECVLMSGVIVGQGSALIARLRIRTLFRRRPTEAVRVRLVILEPCRCKLPTVGLRIEFPSALCPFASVCKNQRESASMMSYMLYTLSVLDIGVCECDDPG</sequence>
<keyword evidence="1" id="KW-0732">Signal</keyword>
<evidence type="ECO:0000256" key="1">
    <source>
        <dbReference type="SAM" id="SignalP"/>
    </source>
</evidence>
<comment type="caution">
    <text evidence="2">The sequence shown here is derived from an EMBL/GenBank/DDBJ whole genome shotgun (WGS) entry which is preliminary data.</text>
</comment>
<feature type="signal peptide" evidence="1">
    <location>
        <begin position="1"/>
        <end position="25"/>
    </location>
</feature>